<dbReference type="InterPro" id="IPR001487">
    <property type="entry name" value="Bromodomain"/>
</dbReference>
<dbReference type="OrthoDB" id="6137085at2759"/>
<evidence type="ECO:0000256" key="3">
    <source>
        <dbReference type="SAM" id="MobiDB-lite"/>
    </source>
</evidence>
<evidence type="ECO:0000256" key="1">
    <source>
        <dbReference type="ARBA" id="ARBA00023117"/>
    </source>
</evidence>
<dbReference type="PANTHER" id="PTHR13900">
    <property type="entry name" value="TRANSCRIPTION INITIATION FACTOR TFIID"/>
    <property type="match status" value="1"/>
</dbReference>
<dbReference type="GO" id="GO:0051123">
    <property type="term" value="P:RNA polymerase II preinitiation complex assembly"/>
    <property type="evidence" value="ECO:0007669"/>
    <property type="project" value="TreeGrafter"/>
</dbReference>
<feature type="compositionally biased region" description="Acidic residues" evidence="3">
    <location>
        <begin position="405"/>
        <end position="426"/>
    </location>
</feature>
<dbReference type="Pfam" id="PF00439">
    <property type="entry name" value="Bromodomain"/>
    <property type="match status" value="2"/>
</dbReference>
<protein>
    <submittedName>
        <fullName evidence="7">Bromo domain-containing protein</fullName>
    </submittedName>
</protein>
<keyword evidence="6" id="KW-1185">Reference proteome</keyword>
<feature type="compositionally biased region" description="Low complexity" evidence="3">
    <location>
        <begin position="507"/>
        <end position="516"/>
    </location>
</feature>
<feature type="compositionally biased region" description="Basic and acidic residues" evidence="3">
    <location>
        <begin position="345"/>
        <end position="357"/>
    </location>
</feature>
<evidence type="ECO:0000313" key="7">
    <source>
        <dbReference type="WBParaSite" id="ECPE_0000701901-mRNA-1"/>
    </source>
</evidence>
<evidence type="ECO:0000313" key="5">
    <source>
        <dbReference type="EMBL" id="VDP79908.1"/>
    </source>
</evidence>
<gene>
    <name evidence="5" type="ORF">ECPE_LOCUS7005</name>
</gene>
<reference evidence="7" key="1">
    <citation type="submission" date="2016-06" db="UniProtKB">
        <authorList>
            <consortium name="WormBaseParasite"/>
        </authorList>
    </citation>
    <scope>IDENTIFICATION</scope>
</reference>
<dbReference type="GO" id="GO:0016251">
    <property type="term" value="F:RNA polymerase II general transcription initiation factor activity"/>
    <property type="evidence" value="ECO:0007669"/>
    <property type="project" value="InterPro"/>
</dbReference>
<proteinExistence type="predicted"/>
<keyword evidence="1 2" id="KW-0103">Bromodomain</keyword>
<dbReference type="SUPFAM" id="SSF47370">
    <property type="entry name" value="Bromodomain"/>
    <property type="match status" value="2"/>
</dbReference>
<dbReference type="PRINTS" id="PR00503">
    <property type="entry name" value="BROMODOMAIN"/>
</dbReference>
<dbReference type="SMART" id="SM00297">
    <property type="entry name" value="BROMO"/>
    <property type="match status" value="2"/>
</dbReference>
<feature type="domain" description="Bromo" evidence="4">
    <location>
        <begin position="1"/>
        <end position="62"/>
    </location>
</feature>
<dbReference type="EMBL" id="UZAN01044046">
    <property type="protein sequence ID" value="VDP79908.1"/>
    <property type="molecule type" value="Genomic_DNA"/>
</dbReference>
<evidence type="ECO:0000313" key="6">
    <source>
        <dbReference type="Proteomes" id="UP000272942"/>
    </source>
</evidence>
<name>A0A183AJ70_9TREM</name>
<feature type="region of interest" description="Disordered" evidence="3">
    <location>
        <begin position="507"/>
        <end position="604"/>
    </location>
</feature>
<feature type="compositionally biased region" description="Polar residues" evidence="3">
    <location>
        <begin position="240"/>
        <end position="280"/>
    </location>
</feature>
<evidence type="ECO:0000256" key="2">
    <source>
        <dbReference type="PROSITE-ProRule" id="PRU00035"/>
    </source>
</evidence>
<feature type="region of interest" description="Disordered" evidence="3">
    <location>
        <begin position="214"/>
        <end position="297"/>
    </location>
</feature>
<reference evidence="5 6" key="2">
    <citation type="submission" date="2018-11" db="EMBL/GenBank/DDBJ databases">
        <authorList>
            <consortium name="Pathogen Informatics"/>
        </authorList>
    </citation>
    <scope>NUCLEOTIDE SEQUENCE [LARGE SCALE GENOMIC DNA]</scope>
    <source>
        <strain evidence="5 6">Egypt</strain>
    </source>
</reference>
<dbReference type="InterPro" id="IPR036427">
    <property type="entry name" value="Bromodomain-like_sf"/>
</dbReference>
<dbReference type="PANTHER" id="PTHR13900:SF0">
    <property type="entry name" value="TRANSCRIPTION INITIATION FACTOR TFIID SUBUNIT 1"/>
    <property type="match status" value="1"/>
</dbReference>
<sequence length="604" mass="67405">MHPVKEKEWPNYYSQISEPMDLSQIRMKINENAYATREEFLADIRLIYNNSLRFNGRYSSYTETAMKMCSHVMEEFCHKELKLMRLESLVNPLLDEDDLVGLSFLLQQAIEAMRAVEHSRPFHTPVDKRRYPDYYKQIVNPMDLSTLEKLVKENRFRSRVEFLTQVDLILSNCIQFNGPESPLSEIAKNLVEAARARLEQDAEMLDTIEANIRSNQPDSAPDAEMQQSEAGLSSHEESVTQELTGFDQTSSKNMPSTSADGTRGTGVNLSELSAAGTQKTGPVKRRASCTTAPTRPHKMAKLMESEADLAALDSNSQPATFDKAEPENASRPPPWVTDEESITESVDRFARIRHDAEPSWSSQPPTRDGTRISRDDSNHSHSALSPSSLPAGSHRTRGHVRSDGERDEEDADEEEEEDEELEDPDAHEDALIARLGSHSFSEDSMTDLPGWDSNRMQQADDSPDAYSTHRHVTYIDEETRFSMGETAGQPPAVALTDELVAQDLQLTDSDDGSSLSGQGGELCADSDMSFLTSRHRIDPHTTTRSQFAQHTDDGSSNAVWNFSSPGTAGMDEDPSALDDQVSESRRPDPVAFFISEGEDDSSDR</sequence>
<feature type="domain" description="Bromo" evidence="4">
    <location>
        <begin position="114"/>
        <end position="184"/>
    </location>
</feature>
<dbReference type="GO" id="GO:0004402">
    <property type="term" value="F:histone acetyltransferase activity"/>
    <property type="evidence" value="ECO:0007669"/>
    <property type="project" value="InterPro"/>
</dbReference>
<feature type="compositionally biased region" description="Polar residues" evidence="3">
    <location>
        <begin position="542"/>
        <end position="566"/>
    </location>
</feature>
<dbReference type="GO" id="GO:0005669">
    <property type="term" value="C:transcription factor TFIID complex"/>
    <property type="evidence" value="ECO:0007669"/>
    <property type="project" value="InterPro"/>
</dbReference>
<dbReference type="Proteomes" id="UP000272942">
    <property type="component" value="Unassembled WGS sequence"/>
</dbReference>
<dbReference type="InterPro" id="IPR040240">
    <property type="entry name" value="TAF1"/>
</dbReference>
<accession>A0A183AJ70</accession>
<feature type="compositionally biased region" description="Basic and acidic residues" evidence="3">
    <location>
        <begin position="368"/>
        <end position="379"/>
    </location>
</feature>
<dbReference type="Gene3D" id="1.20.920.10">
    <property type="entry name" value="Bromodomain-like"/>
    <property type="match status" value="2"/>
</dbReference>
<evidence type="ECO:0000259" key="4">
    <source>
        <dbReference type="PROSITE" id="PS50014"/>
    </source>
</evidence>
<dbReference type="GO" id="GO:0017025">
    <property type="term" value="F:TBP-class protein binding"/>
    <property type="evidence" value="ECO:0007669"/>
    <property type="project" value="InterPro"/>
</dbReference>
<dbReference type="AlphaFoldDB" id="A0A183AJ70"/>
<dbReference type="PROSITE" id="PS50014">
    <property type="entry name" value="BROMODOMAIN_2"/>
    <property type="match status" value="2"/>
</dbReference>
<organism evidence="7">
    <name type="scientific">Echinostoma caproni</name>
    <dbReference type="NCBI Taxonomy" id="27848"/>
    <lineage>
        <taxon>Eukaryota</taxon>
        <taxon>Metazoa</taxon>
        <taxon>Spiralia</taxon>
        <taxon>Lophotrochozoa</taxon>
        <taxon>Platyhelminthes</taxon>
        <taxon>Trematoda</taxon>
        <taxon>Digenea</taxon>
        <taxon>Plagiorchiida</taxon>
        <taxon>Echinostomata</taxon>
        <taxon>Echinostomatoidea</taxon>
        <taxon>Echinostomatidae</taxon>
        <taxon>Echinostoma</taxon>
    </lineage>
</organism>
<feature type="region of interest" description="Disordered" evidence="3">
    <location>
        <begin position="318"/>
        <end position="467"/>
    </location>
</feature>
<feature type="compositionally biased region" description="Low complexity" evidence="3">
    <location>
        <begin position="380"/>
        <end position="393"/>
    </location>
</feature>
<dbReference type="WBParaSite" id="ECPE_0000701901-mRNA-1">
    <property type="protein sequence ID" value="ECPE_0000701901-mRNA-1"/>
    <property type="gene ID" value="ECPE_0000701901"/>
</dbReference>